<reference evidence="5 6" key="1">
    <citation type="journal article" date="2016" name="Genome Biol. Evol.">
        <title>Divergent and convergent evolution of fungal pathogenicity.</title>
        <authorList>
            <person name="Shang Y."/>
            <person name="Xiao G."/>
            <person name="Zheng P."/>
            <person name="Cen K."/>
            <person name="Zhan S."/>
            <person name="Wang C."/>
        </authorList>
    </citation>
    <scope>NUCLEOTIDE SEQUENCE [LARGE SCALE GENOMIC DNA]</scope>
    <source>
        <strain evidence="5 6">RCEF 3172</strain>
    </source>
</reference>
<dbReference type="PANTHER" id="PTHR24189">
    <property type="entry name" value="MYOTROPHIN"/>
    <property type="match status" value="1"/>
</dbReference>
<feature type="repeat" description="ANK" evidence="3">
    <location>
        <begin position="237"/>
        <end position="263"/>
    </location>
</feature>
<name>A0A162J8E4_9HYPO</name>
<proteinExistence type="predicted"/>
<dbReference type="Pfam" id="PF12796">
    <property type="entry name" value="Ank_2"/>
    <property type="match status" value="1"/>
</dbReference>
<dbReference type="SMART" id="SM00248">
    <property type="entry name" value="ANK"/>
    <property type="match status" value="2"/>
</dbReference>
<keyword evidence="1" id="KW-0677">Repeat</keyword>
<accession>A0A162J8E4</accession>
<dbReference type="AlphaFoldDB" id="A0A162J8E4"/>
<keyword evidence="6" id="KW-1185">Reference proteome</keyword>
<dbReference type="GO" id="GO:0005737">
    <property type="term" value="C:cytoplasm"/>
    <property type="evidence" value="ECO:0007669"/>
    <property type="project" value="TreeGrafter"/>
</dbReference>
<dbReference type="Proteomes" id="UP000076863">
    <property type="component" value="Unassembled WGS sequence"/>
</dbReference>
<comment type="caution">
    <text evidence="5">The sequence shown here is derived from an EMBL/GenBank/DDBJ whole genome shotgun (WGS) entry which is preliminary data.</text>
</comment>
<dbReference type="PROSITE" id="PS50088">
    <property type="entry name" value="ANK_REPEAT"/>
    <property type="match status" value="2"/>
</dbReference>
<organism evidence="5 6">
    <name type="scientific">Beauveria brongniartii RCEF 3172</name>
    <dbReference type="NCBI Taxonomy" id="1081107"/>
    <lineage>
        <taxon>Eukaryota</taxon>
        <taxon>Fungi</taxon>
        <taxon>Dikarya</taxon>
        <taxon>Ascomycota</taxon>
        <taxon>Pezizomycotina</taxon>
        <taxon>Sordariomycetes</taxon>
        <taxon>Hypocreomycetidae</taxon>
        <taxon>Hypocreales</taxon>
        <taxon>Cordycipitaceae</taxon>
        <taxon>Beauveria</taxon>
        <taxon>Beauveria brongniartii</taxon>
    </lineage>
</organism>
<gene>
    <name evidence="5" type="ORF">BBO_05945</name>
</gene>
<sequence length="537" mass="61400">MANMANIGERRRAEVLWWDPESVYVLCPWCSRSHCHQFSGEYHHQFGNAPCRSSHCDTAIYSIDYPVGPRDIGYEIDKENCRYITQRGLEYQKGLLSNVRIQDLRKAFQNVIEKKQTWSATMEKSLIWEDAKEERKMGQEATICPIDIVCFRMIHGDVEFVKNFLESSSDAALLLHGVYSGSHSKQSARENDGTEFLELDQFTYGTTALHIAAQGQYPEIVRLLVTKGANIDAQDVNGCTPLMEAAFWGRLENARILFDRGANEFLECIHDGRSKTAEDLAENTRNNAWIRRRRVGGAACEPLVKEDTYARDCDRDDIRHLLRGTMFKDPTVPAHLALEGFAFRKDKGVSELFSFTTYYSLFDQRKATAVLHRGPNLPDVYAMSGWGHDDESDKLFISGNKWTAKVLSLSRRLGLKLQPSVYDGLHVGRCDASHAEKQLIAYLIDRHWFRRDEMILPDQMDGLEESAANLHMRDSHEIRSRQFGRLYLIRPEHGLKEAAISTNKPNCDGCRHFIDFIKGSETFSELDLRVHGYCTIV</sequence>
<dbReference type="InterPro" id="IPR036770">
    <property type="entry name" value="Ankyrin_rpt-contain_sf"/>
</dbReference>
<protein>
    <submittedName>
        <fullName evidence="5">Ankyrin repeat-containing domain protein</fullName>
    </submittedName>
</protein>
<dbReference type="PROSITE" id="PS50297">
    <property type="entry name" value="ANK_REP_REGION"/>
    <property type="match status" value="2"/>
</dbReference>
<feature type="repeat" description="ANK" evidence="3">
    <location>
        <begin position="204"/>
        <end position="236"/>
    </location>
</feature>
<dbReference type="PANTHER" id="PTHR24189:SF71">
    <property type="entry name" value="ANKYRIN REPEAT DOMAIN 39"/>
    <property type="match status" value="1"/>
</dbReference>
<evidence type="ECO:0000313" key="5">
    <source>
        <dbReference type="EMBL" id="OAA40888.1"/>
    </source>
</evidence>
<dbReference type="OrthoDB" id="341259at2759"/>
<dbReference type="Pfam" id="PF24120">
    <property type="entry name" value="SsdA_C"/>
    <property type="match status" value="1"/>
</dbReference>
<evidence type="ECO:0000256" key="2">
    <source>
        <dbReference type="ARBA" id="ARBA00023043"/>
    </source>
</evidence>
<dbReference type="InterPro" id="IPR002110">
    <property type="entry name" value="Ankyrin_rpt"/>
</dbReference>
<feature type="domain" description="Single-strand DNA deaminase toxin A-like C-terminal" evidence="4">
    <location>
        <begin position="382"/>
        <end position="440"/>
    </location>
</feature>
<dbReference type="InterPro" id="IPR057517">
    <property type="entry name" value="SsdA-like_C"/>
</dbReference>
<evidence type="ECO:0000259" key="4">
    <source>
        <dbReference type="Pfam" id="PF24120"/>
    </source>
</evidence>
<keyword evidence="2 3" id="KW-0040">ANK repeat</keyword>
<dbReference type="SUPFAM" id="SSF48403">
    <property type="entry name" value="Ankyrin repeat"/>
    <property type="match status" value="1"/>
</dbReference>
<evidence type="ECO:0000256" key="3">
    <source>
        <dbReference type="PROSITE-ProRule" id="PRU00023"/>
    </source>
</evidence>
<dbReference type="EMBL" id="AZHA01000018">
    <property type="protein sequence ID" value="OAA40888.1"/>
    <property type="molecule type" value="Genomic_DNA"/>
</dbReference>
<evidence type="ECO:0000256" key="1">
    <source>
        <dbReference type="ARBA" id="ARBA00022737"/>
    </source>
</evidence>
<dbReference type="Gene3D" id="1.25.40.20">
    <property type="entry name" value="Ankyrin repeat-containing domain"/>
    <property type="match status" value="1"/>
</dbReference>
<evidence type="ECO:0000313" key="6">
    <source>
        <dbReference type="Proteomes" id="UP000076863"/>
    </source>
</evidence>
<dbReference type="GO" id="GO:0005634">
    <property type="term" value="C:nucleus"/>
    <property type="evidence" value="ECO:0007669"/>
    <property type="project" value="TreeGrafter"/>
</dbReference>
<dbReference type="InterPro" id="IPR050745">
    <property type="entry name" value="Multifunctional_regulatory"/>
</dbReference>